<dbReference type="CDD" id="cd23081">
    <property type="entry name" value="cpPDZ_EcRseP-like"/>
    <property type="match status" value="1"/>
</dbReference>
<dbReference type="CDD" id="cd06163">
    <property type="entry name" value="S2P-M50_PDZ_RseP-like"/>
    <property type="match status" value="2"/>
</dbReference>
<dbReference type="GO" id="GO:0006508">
    <property type="term" value="P:proteolysis"/>
    <property type="evidence" value="ECO:0007669"/>
    <property type="project" value="UniProtKB-KW"/>
</dbReference>
<evidence type="ECO:0000313" key="13">
    <source>
        <dbReference type="EMBL" id="TCK47290.1"/>
    </source>
</evidence>
<evidence type="ECO:0000256" key="4">
    <source>
        <dbReference type="ARBA" id="ARBA00022670"/>
    </source>
</evidence>
<feature type="transmembrane region" description="Helical" evidence="11">
    <location>
        <begin position="6"/>
        <end position="29"/>
    </location>
</feature>
<keyword evidence="6 11" id="KW-0378">Hydrolase</keyword>
<dbReference type="InterPro" id="IPR001478">
    <property type="entry name" value="PDZ"/>
</dbReference>
<evidence type="ECO:0000259" key="12">
    <source>
        <dbReference type="SMART" id="SM00228"/>
    </source>
</evidence>
<dbReference type="SMART" id="SM00228">
    <property type="entry name" value="PDZ"/>
    <property type="match status" value="2"/>
</dbReference>
<dbReference type="InterPro" id="IPR008915">
    <property type="entry name" value="Peptidase_M50"/>
</dbReference>
<dbReference type="NCBIfam" id="TIGR00054">
    <property type="entry name" value="RIP metalloprotease RseP"/>
    <property type="match status" value="1"/>
</dbReference>
<protein>
    <recommendedName>
        <fullName evidence="11">Zinc metalloprotease</fullName>
        <ecNumber evidence="11">3.4.24.-</ecNumber>
    </recommendedName>
</protein>
<dbReference type="EC" id="3.4.24.-" evidence="11"/>
<evidence type="ECO:0000256" key="8">
    <source>
        <dbReference type="ARBA" id="ARBA00022989"/>
    </source>
</evidence>
<evidence type="ECO:0000256" key="10">
    <source>
        <dbReference type="ARBA" id="ARBA00023136"/>
    </source>
</evidence>
<dbReference type="SUPFAM" id="SSF50156">
    <property type="entry name" value="PDZ domain-like"/>
    <property type="match status" value="2"/>
</dbReference>
<evidence type="ECO:0000256" key="2">
    <source>
        <dbReference type="ARBA" id="ARBA00004141"/>
    </source>
</evidence>
<name>A0A4R1J9U5_9GAMM</name>
<dbReference type="PANTHER" id="PTHR42837">
    <property type="entry name" value="REGULATOR OF SIGMA-E PROTEASE RSEP"/>
    <property type="match status" value="1"/>
</dbReference>
<gene>
    <name evidence="13" type="ORF">EV690_3000</name>
</gene>
<dbReference type="GO" id="GO:0004222">
    <property type="term" value="F:metalloendopeptidase activity"/>
    <property type="evidence" value="ECO:0007669"/>
    <property type="project" value="InterPro"/>
</dbReference>
<evidence type="ECO:0000256" key="9">
    <source>
        <dbReference type="ARBA" id="ARBA00023049"/>
    </source>
</evidence>
<dbReference type="OrthoDB" id="9782003at2"/>
<dbReference type="InterPro" id="IPR041489">
    <property type="entry name" value="PDZ_6"/>
</dbReference>
<evidence type="ECO:0000256" key="6">
    <source>
        <dbReference type="ARBA" id="ARBA00022801"/>
    </source>
</evidence>
<dbReference type="InterPro" id="IPR036034">
    <property type="entry name" value="PDZ_sf"/>
</dbReference>
<comment type="similarity">
    <text evidence="3 11">Belongs to the peptidase M50B family.</text>
</comment>
<feature type="domain" description="PDZ" evidence="12">
    <location>
        <begin position="118"/>
        <end position="186"/>
    </location>
</feature>
<reference evidence="13 14" key="1">
    <citation type="submission" date="2019-03" db="EMBL/GenBank/DDBJ databases">
        <title>Genomic Encyclopedia of Type Strains, Phase IV (KMG-IV): sequencing the most valuable type-strain genomes for metagenomic binning, comparative biology and taxonomic classification.</title>
        <authorList>
            <person name="Goeker M."/>
        </authorList>
    </citation>
    <scope>NUCLEOTIDE SEQUENCE [LARGE SCALE GENOMIC DNA]</scope>
    <source>
        <strain evidence="13 14">DSM 18577</strain>
    </source>
</reference>
<dbReference type="GO" id="GO:0016020">
    <property type="term" value="C:membrane"/>
    <property type="evidence" value="ECO:0007669"/>
    <property type="project" value="UniProtKB-SubCell"/>
</dbReference>
<feature type="domain" description="PDZ" evidence="12">
    <location>
        <begin position="209"/>
        <end position="280"/>
    </location>
</feature>
<evidence type="ECO:0000256" key="3">
    <source>
        <dbReference type="ARBA" id="ARBA00007931"/>
    </source>
</evidence>
<dbReference type="EMBL" id="SMGD01000015">
    <property type="protein sequence ID" value="TCK47290.1"/>
    <property type="molecule type" value="Genomic_DNA"/>
</dbReference>
<dbReference type="Pfam" id="PF02163">
    <property type="entry name" value="Peptidase_M50"/>
    <property type="match status" value="1"/>
</dbReference>
<comment type="cofactor">
    <cofactor evidence="1 11">
        <name>Zn(2+)</name>
        <dbReference type="ChEBI" id="CHEBI:29105"/>
    </cofactor>
</comment>
<comment type="subcellular location">
    <subcellularLocation>
        <location evidence="2">Membrane</location>
        <topology evidence="2">Multi-pass membrane protein</topology>
    </subcellularLocation>
</comment>
<dbReference type="GO" id="GO:0046872">
    <property type="term" value="F:metal ion binding"/>
    <property type="evidence" value="ECO:0007669"/>
    <property type="project" value="UniProtKB-KW"/>
</dbReference>
<accession>A0A4R1J9U5</accession>
<organism evidence="13 14">
    <name type="scientific">Celerinatantimonas diazotrophica</name>
    <dbReference type="NCBI Taxonomy" id="412034"/>
    <lineage>
        <taxon>Bacteria</taxon>
        <taxon>Pseudomonadati</taxon>
        <taxon>Pseudomonadota</taxon>
        <taxon>Gammaproteobacteria</taxon>
        <taxon>Celerinatantimonadaceae</taxon>
        <taxon>Celerinatantimonas</taxon>
    </lineage>
</organism>
<feature type="transmembrane region" description="Helical" evidence="11">
    <location>
        <begin position="426"/>
        <end position="444"/>
    </location>
</feature>
<sequence length="450" mass="49192">MQSFIWNAFFFIVALGLLVAIHEFGHFWVARRCGVKVERFSIGFGKTIWSRIGQDGTEYILALIPLGGYVKMLDERVEPVPEQLRSQAFNNQSLAARAAIVAAGPLANFLLAIVAFWVMLMIGIPGVKPVLGNIPADSLAAKSGLKAGQQVLAVDGHPVQDWHNLMLSLISHVGEDNVTVRVNSDTDGIEDHHLDLSSWRIGSNSEHNPLNDIGVVQYLPKISLQVAKVVPKSPAANAGLQQGDQLLSAGGQKLNTWEQFTTMVRHHAGQSMPLSIERQGQMLHLNVVPEKRHANGQTFGFMGVAPKVEPYPSDYLITIQYGPLESLYKGVERTWQTTRITIDMLVKLVTGKVSVQNLSGPISIARGAGQSAHYGLAYFLGFLALVSVNLGILNLVPLPVLDGGHLLFFAIEAVTRRPVSERVLEVGMRIGTSVLVVVMMFALFNDLMRL</sequence>
<evidence type="ECO:0000256" key="1">
    <source>
        <dbReference type="ARBA" id="ARBA00001947"/>
    </source>
</evidence>
<dbReference type="RefSeq" id="WP_131913743.1">
    <property type="nucleotide sequence ID" value="NZ_OU594967.1"/>
</dbReference>
<evidence type="ECO:0000256" key="11">
    <source>
        <dbReference type="RuleBase" id="RU362031"/>
    </source>
</evidence>
<dbReference type="InterPro" id="IPR004387">
    <property type="entry name" value="Pept_M50_Zn"/>
</dbReference>
<evidence type="ECO:0000256" key="5">
    <source>
        <dbReference type="ARBA" id="ARBA00022692"/>
    </source>
</evidence>
<keyword evidence="5 11" id="KW-0812">Transmembrane</keyword>
<evidence type="ECO:0000256" key="7">
    <source>
        <dbReference type="ARBA" id="ARBA00022833"/>
    </source>
</evidence>
<dbReference type="PANTHER" id="PTHR42837:SF2">
    <property type="entry name" value="MEMBRANE METALLOPROTEASE ARASP2, CHLOROPLASTIC-RELATED"/>
    <property type="match status" value="1"/>
</dbReference>
<keyword evidence="7 11" id="KW-0862">Zinc</keyword>
<keyword evidence="4 13" id="KW-0645">Protease</keyword>
<feature type="transmembrane region" description="Helical" evidence="11">
    <location>
        <begin position="376"/>
        <end position="396"/>
    </location>
</feature>
<dbReference type="AlphaFoldDB" id="A0A4R1J9U5"/>
<dbReference type="NCBIfam" id="NF008046">
    <property type="entry name" value="PRK10779.1"/>
    <property type="match status" value="1"/>
</dbReference>
<keyword evidence="14" id="KW-1185">Reference proteome</keyword>
<evidence type="ECO:0000313" key="14">
    <source>
        <dbReference type="Proteomes" id="UP000295565"/>
    </source>
</evidence>
<dbReference type="Proteomes" id="UP000295565">
    <property type="component" value="Unassembled WGS sequence"/>
</dbReference>
<keyword evidence="8 11" id="KW-1133">Transmembrane helix</keyword>
<feature type="transmembrane region" description="Helical" evidence="11">
    <location>
        <begin position="94"/>
        <end position="120"/>
    </location>
</feature>
<keyword evidence="9 11" id="KW-0482">Metalloprotease</keyword>
<keyword evidence="11" id="KW-0479">Metal-binding</keyword>
<dbReference type="Gene3D" id="2.30.42.10">
    <property type="match status" value="2"/>
</dbReference>
<keyword evidence="10 11" id="KW-0472">Membrane</keyword>
<comment type="caution">
    <text evidence="13">The sequence shown here is derived from an EMBL/GenBank/DDBJ whole genome shotgun (WGS) entry which is preliminary data.</text>
</comment>
<dbReference type="Pfam" id="PF17820">
    <property type="entry name" value="PDZ_6"/>
    <property type="match status" value="1"/>
</dbReference>
<proteinExistence type="inferred from homology"/>